<dbReference type="Gene3D" id="1.10.600.10">
    <property type="entry name" value="Farnesyl Diphosphate Synthase"/>
    <property type="match status" value="1"/>
</dbReference>
<dbReference type="GO" id="GO:0016114">
    <property type="term" value="P:terpenoid biosynthetic process"/>
    <property type="evidence" value="ECO:0007669"/>
    <property type="project" value="InterPro"/>
</dbReference>
<dbReference type="GO" id="GO:0000287">
    <property type="term" value="F:magnesium ion binding"/>
    <property type="evidence" value="ECO:0007669"/>
    <property type="project" value="InterPro"/>
</dbReference>
<evidence type="ECO:0000259" key="2">
    <source>
        <dbReference type="Pfam" id="PF03936"/>
    </source>
</evidence>
<dbReference type="GO" id="GO:0010333">
    <property type="term" value="F:terpene synthase activity"/>
    <property type="evidence" value="ECO:0007669"/>
    <property type="project" value="InterPro"/>
</dbReference>
<accession>A0AAN9EM69</accession>
<organism evidence="3 4">
    <name type="scientific">Crotalaria pallida</name>
    <name type="common">Smooth rattlebox</name>
    <name type="synonym">Crotalaria striata</name>
    <dbReference type="NCBI Taxonomy" id="3830"/>
    <lineage>
        <taxon>Eukaryota</taxon>
        <taxon>Viridiplantae</taxon>
        <taxon>Streptophyta</taxon>
        <taxon>Embryophyta</taxon>
        <taxon>Tracheophyta</taxon>
        <taxon>Spermatophyta</taxon>
        <taxon>Magnoliopsida</taxon>
        <taxon>eudicotyledons</taxon>
        <taxon>Gunneridae</taxon>
        <taxon>Pentapetalae</taxon>
        <taxon>rosids</taxon>
        <taxon>fabids</taxon>
        <taxon>Fabales</taxon>
        <taxon>Fabaceae</taxon>
        <taxon>Papilionoideae</taxon>
        <taxon>50 kb inversion clade</taxon>
        <taxon>genistoids sensu lato</taxon>
        <taxon>core genistoids</taxon>
        <taxon>Crotalarieae</taxon>
        <taxon>Crotalaria</taxon>
    </lineage>
</organism>
<dbReference type="Proteomes" id="UP001372338">
    <property type="component" value="Unassembled WGS sequence"/>
</dbReference>
<name>A0AAN9EM69_CROPI</name>
<keyword evidence="4" id="KW-1185">Reference proteome</keyword>
<reference evidence="3 4" key="1">
    <citation type="submission" date="2024-01" db="EMBL/GenBank/DDBJ databases">
        <title>The genomes of 5 underutilized Papilionoideae crops provide insights into root nodulation and disease resistanc.</title>
        <authorList>
            <person name="Yuan L."/>
        </authorList>
    </citation>
    <scope>NUCLEOTIDE SEQUENCE [LARGE SCALE GENOMIC DNA]</scope>
    <source>
        <strain evidence="3">ZHUSHIDOU_FW_LH</strain>
        <tissue evidence="3">Leaf</tissue>
    </source>
</reference>
<dbReference type="AlphaFoldDB" id="A0AAN9EM69"/>
<dbReference type="EMBL" id="JAYWIO010000006">
    <property type="protein sequence ID" value="KAK7257310.1"/>
    <property type="molecule type" value="Genomic_DNA"/>
</dbReference>
<gene>
    <name evidence="3" type="ORF">RIF29_31184</name>
</gene>
<dbReference type="InterPro" id="IPR005630">
    <property type="entry name" value="Terpene_synthase_metal-bd"/>
</dbReference>
<protein>
    <recommendedName>
        <fullName evidence="2">Terpene synthase metal-binding domain-containing protein</fullName>
    </recommendedName>
</protein>
<dbReference type="Pfam" id="PF03936">
    <property type="entry name" value="Terpene_synth_C"/>
    <property type="match status" value="1"/>
</dbReference>
<dbReference type="PANTHER" id="PTHR31225">
    <property type="entry name" value="OS04G0344100 PROTEIN-RELATED"/>
    <property type="match status" value="1"/>
</dbReference>
<keyword evidence="1" id="KW-0479">Metal-binding</keyword>
<sequence>MTEAILRWDISSMDSLPKSMKVVVKSFIELLAEMELMNAEDEKSSLVQYVKQALQSIIEAYMNEAKWRNEGYVPTYDEYKDNGFVSSGYPVLQTVTFLCMGKYADKKELD</sequence>
<feature type="domain" description="Terpene synthase metal-binding" evidence="2">
    <location>
        <begin position="2"/>
        <end position="108"/>
    </location>
</feature>
<proteinExistence type="predicted"/>
<evidence type="ECO:0000256" key="1">
    <source>
        <dbReference type="ARBA" id="ARBA00022723"/>
    </source>
</evidence>
<evidence type="ECO:0000313" key="3">
    <source>
        <dbReference type="EMBL" id="KAK7257310.1"/>
    </source>
</evidence>
<dbReference type="PANTHER" id="PTHR31225:SF241">
    <property type="entry name" value="TERPENE SYNTHASE FAMILY, METAL-BINDING DOMAIN PROTEIN"/>
    <property type="match status" value="1"/>
</dbReference>
<dbReference type="SUPFAM" id="SSF48576">
    <property type="entry name" value="Terpenoid synthases"/>
    <property type="match status" value="1"/>
</dbReference>
<dbReference type="InterPro" id="IPR050148">
    <property type="entry name" value="Terpene_synthase-like"/>
</dbReference>
<evidence type="ECO:0000313" key="4">
    <source>
        <dbReference type="Proteomes" id="UP001372338"/>
    </source>
</evidence>
<comment type="caution">
    <text evidence="3">The sequence shown here is derived from an EMBL/GenBank/DDBJ whole genome shotgun (WGS) entry which is preliminary data.</text>
</comment>
<dbReference type="InterPro" id="IPR008949">
    <property type="entry name" value="Isoprenoid_synthase_dom_sf"/>
</dbReference>